<dbReference type="Proteomes" id="UP000253370">
    <property type="component" value="Unassembled WGS sequence"/>
</dbReference>
<dbReference type="OrthoDB" id="1495959at2"/>
<dbReference type="AlphaFoldDB" id="A0A365UEM6"/>
<organism evidence="1 2">
    <name type="scientific">Rhodosalinus halophilus</name>
    <dbReference type="NCBI Taxonomy" id="2259333"/>
    <lineage>
        <taxon>Bacteria</taxon>
        <taxon>Pseudomonadati</taxon>
        <taxon>Pseudomonadota</taxon>
        <taxon>Alphaproteobacteria</taxon>
        <taxon>Rhodobacterales</taxon>
        <taxon>Paracoccaceae</taxon>
        <taxon>Rhodosalinus</taxon>
    </lineage>
</organism>
<gene>
    <name evidence="1" type="ORF">DRV85_00235</name>
</gene>
<dbReference type="RefSeq" id="WP_113287428.1">
    <property type="nucleotide sequence ID" value="NZ_QNTQ01000001.1"/>
</dbReference>
<proteinExistence type="predicted"/>
<evidence type="ECO:0000313" key="1">
    <source>
        <dbReference type="EMBL" id="RBI87404.1"/>
    </source>
</evidence>
<accession>A0A365UEM6</accession>
<comment type="caution">
    <text evidence="1">The sequence shown here is derived from an EMBL/GenBank/DDBJ whole genome shotgun (WGS) entry which is preliminary data.</text>
</comment>
<protein>
    <submittedName>
        <fullName evidence="1">Uncharacterized protein</fullName>
    </submittedName>
</protein>
<name>A0A365UEM6_9RHOB</name>
<evidence type="ECO:0000313" key="2">
    <source>
        <dbReference type="Proteomes" id="UP000253370"/>
    </source>
</evidence>
<reference evidence="1 2" key="1">
    <citation type="submission" date="2018-07" db="EMBL/GenBank/DDBJ databases">
        <title>Rhodosalinus sp. strain E84T genomic sequence and assembly.</title>
        <authorList>
            <person name="Liu Z.-W."/>
            <person name="Lu D.-C."/>
        </authorList>
    </citation>
    <scope>NUCLEOTIDE SEQUENCE [LARGE SCALE GENOMIC DNA]</scope>
    <source>
        <strain evidence="1 2">E84</strain>
    </source>
</reference>
<sequence length="230" mass="25944">MTLAVPRTLLPHNLPRSLKLRVPNKAARDLWNRLRFGADAPMSDECLMVPTAAVRLRYLHRGTAELPRFRRRHSGLVMGGDWDLSVAPIGGELKEAACRAHFLGGVPWEATELFTKLAGELREKGEVDGCRSLAELRARYEVLDRIYDEARRTGRLRPQRELSGYFRREYGGIFVHVGRDGRLLRSSGGAHRFAIARILALPRIPVQVGVVHPEAVTRGLYRALREGRQP</sequence>
<keyword evidence="2" id="KW-1185">Reference proteome</keyword>
<dbReference type="EMBL" id="QNTQ01000001">
    <property type="protein sequence ID" value="RBI87404.1"/>
    <property type="molecule type" value="Genomic_DNA"/>
</dbReference>